<evidence type="ECO:0000313" key="8">
    <source>
        <dbReference type="Proteomes" id="UP000014760"/>
    </source>
</evidence>
<evidence type="ECO:0000256" key="4">
    <source>
        <dbReference type="SAM" id="MobiDB-lite"/>
    </source>
</evidence>
<protein>
    <recommendedName>
        <fullName evidence="5">NWD1/2-like winged helix-turn-helix domain-containing protein</fullName>
    </recommendedName>
</protein>
<keyword evidence="8" id="KW-1185">Reference proteome</keyword>
<gene>
    <name evidence="6" type="ORF">CAPTEDRAFT_208371</name>
</gene>
<evidence type="ECO:0000256" key="1">
    <source>
        <dbReference type="ARBA" id="ARBA00022574"/>
    </source>
</evidence>
<feature type="compositionally biased region" description="Polar residues" evidence="4">
    <location>
        <begin position="431"/>
        <end position="440"/>
    </location>
</feature>
<evidence type="ECO:0000313" key="6">
    <source>
        <dbReference type="EMBL" id="ELT94787.1"/>
    </source>
</evidence>
<reference evidence="8" key="1">
    <citation type="submission" date="2012-12" db="EMBL/GenBank/DDBJ databases">
        <authorList>
            <person name="Hellsten U."/>
            <person name="Grimwood J."/>
            <person name="Chapman J.A."/>
            <person name="Shapiro H."/>
            <person name="Aerts A."/>
            <person name="Otillar R.P."/>
            <person name="Terry A.Y."/>
            <person name="Boore J.L."/>
            <person name="Simakov O."/>
            <person name="Marletaz F."/>
            <person name="Cho S.-J."/>
            <person name="Edsinger-Gonzales E."/>
            <person name="Havlak P."/>
            <person name="Kuo D.-H."/>
            <person name="Larsson T."/>
            <person name="Lv J."/>
            <person name="Arendt D."/>
            <person name="Savage R."/>
            <person name="Osoegawa K."/>
            <person name="de Jong P."/>
            <person name="Lindberg D.R."/>
            <person name="Seaver E.C."/>
            <person name="Weisblat D.A."/>
            <person name="Putnam N.H."/>
            <person name="Grigoriev I.V."/>
            <person name="Rokhsar D.S."/>
        </authorList>
    </citation>
    <scope>NUCLEOTIDE SEQUENCE</scope>
    <source>
        <strain evidence="8">I ESC-2004</strain>
    </source>
</reference>
<dbReference type="PANTHER" id="PTHR19871">
    <property type="entry name" value="BETA TRANSDUCIN-RELATED PROTEIN"/>
    <property type="match status" value="1"/>
</dbReference>
<dbReference type="Pfam" id="PF00400">
    <property type="entry name" value="WD40"/>
    <property type="match status" value="1"/>
</dbReference>
<dbReference type="PROSITE" id="PS00678">
    <property type="entry name" value="WD_REPEATS_1"/>
    <property type="match status" value="1"/>
</dbReference>
<dbReference type="InterPro" id="IPR057588">
    <property type="entry name" value="NWD1/2-like_WH"/>
</dbReference>
<dbReference type="InterPro" id="IPR001680">
    <property type="entry name" value="WD40_rpt"/>
</dbReference>
<dbReference type="OrthoDB" id="2325716at2759"/>
<reference evidence="7" key="3">
    <citation type="submission" date="2015-06" db="UniProtKB">
        <authorList>
            <consortium name="EnsemblMetazoa"/>
        </authorList>
    </citation>
    <scope>IDENTIFICATION</scope>
</reference>
<dbReference type="OMA" id="ECIFNYE"/>
<feature type="region of interest" description="Disordered" evidence="4">
    <location>
        <begin position="1749"/>
        <end position="1772"/>
    </location>
</feature>
<dbReference type="STRING" id="283909.R7TMM5"/>
<dbReference type="EMBL" id="AMQN01012119">
    <property type="status" value="NOT_ANNOTATED_CDS"/>
    <property type="molecule type" value="Genomic_DNA"/>
</dbReference>
<evidence type="ECO:0000313" key="7">
    <source>
        <dbReference type="EnsemblMetazoa" id="CapteP208371"/>
    </source>
</evidence>
<dbReference type="PROSITE" id="PS50082">
    <property type="entry name" value="WD_REPEATS_2"/>
    <property type="match status" value="1"/>
</dbReference>
<sequence>MDYSNRGGRKHIRSQFQSKDVAKKTVLPPLLCVKEHTAPSIHAVRLARRSRSLIASQHITENHDYHWNLQLPKRLSDNLDGRIVKHLRKKLNRRLEKRIIALMGDELNERQHKEPSSGIDQAANEEGEGDDHKIILLRNTSMLSDIRDGGFDEQDCSDLPGIAESGTTGKGMSILPAIKRPSLSIHDEVYNSLNEVSKPQRRSKSGRVPESPSPTSRSRPQSIMMNNAQHDSNFLLGNVASKCVPDEKVIFFYLQSCQSDMEAERGALLARGHPRVKAFALAYGYDIRIMDPHWGTRDMVSDDHSIYSLLLSLIDQSIGMKTQTINMVTLLGQKYGEPMPLETIPKEEFEKINKVLEAEIATSRAQTALIEQEEVEEGAKKLWLSKRGKEKSITEDVYEPEKAKGKKTPNSRPATKSSKSKGAKSGKGENTETSPATPSVFSRGADKVKLTASVLRKGTSKDNVAVQLVSQDHTLLHSWFALDENSVPPVYRLKKISSHHKEILMADPMKRSQAKGIWLQTARRLQTILHTCAKKVLDDSEAVKYEMSFAELELKRGLSSQDSRGNSPNCYWMQREIEDLESGVIAGDVAIKDYVDITPLTSAIDKGLQKSLANLRMAELTKKLSFRNIRRYTVAWAPTGIDPSTIRAHGVYCDRFVKDFYEILVANLSTFFAGEQKSKPRNESKLQLINEIKYHIAFCQARASKMLGRKPILQKIRDHILKNCKFPLLIHGQAGCGLTSIMAKAAVSFAPRDPSCSTLIRMIGVTGESFNARTLLRSLCLQMSHIFDQNPNRVPHDMKGLSNIFEFLCGFAHEDQEVVIFIDSLHKLSDEHEGKKLAWLPRNLPEYVHMVLSSQSAGQGSDCVKAFTQAYGDEMLLEVQALENIEASVMLAHWLEDAKRRLTMPQREVIMAAFAACQTPVFLRVLVNESFSWSSSYDPSGLKIGNAVKNVATVMMGRLEKEYGEAFTRRTLGYITASRKGLMIMELEDLISLDESAMDEIVAQNRIGIRRIPPVLLLRLYYSIMPHIQEVNADGHVTLMWKHSQVAEVAVERYMNARDKAPSYHKAMAEYFLNTWHDKLKPFSGNEKGSHRFVVAQPLFRTKTNPAGEVLGTTYNLRKLYELPYHLIKSQQHDVLKKSCLCNFEFVLAKISASGIQAVVDDLQLALSVEPADMDLKLLSDTLHLSSTALSKDPRQLASQIVGRLDTIIRMDKPVAPSDPVVYPALKSFYAQALRNSTPSLLPSAACLSQPGSILYDLLSGHTDGITAVVVSSNGQKVFTTSLDDTLKVWELRSGRVIKTIVGVGKHVLHIRLGLKATLVITSEINAIRVWDVEKGECVYQIDSDDPATVGTACGGSILVTFFHGCSRMKSWQLDSDFKELVDLDFELENPEEPAQGIHKDNSTLLAGNSNGDKVLHAFKDANYAMVRNVKSGEMIYKLNCKKASSIQALASSREHYICAVRFRFNISTETHQIEVFDNTNGQPYRVLAGCTLDHFSEIFVNNVGSHIIAISYSVSNQSSDIAGWNIETEEHKHLAKHAKVSKFGSCVDLRYILTASEAEPSLRIWNLSAKINQPCPREKPINGVETLVPMVDNPRYLVAKSFNNDPLTVWNITKKGFSGSAVYTERGLVEMSDIVLVRNNKLVILAEKGPSNVSKQGHVFKTIHVYDMVEKKYIQRLSGCYVFPSPMHEYVILHDEQLMGLSENRTHLVIWSLTTGHITHRIKPNFKADYVLPDKEPNNFRTRGTTAEMTPWQRRSESASARKRRHQKEIEDEKAKIEAMKKEKENSIEQYIISKDYSTIVTSYYAHHLCVFDIQSQTHTQTLESQTSMLFLHVSALTNNGSHLVHTNYDDESKASYVTLWDCGSGLIRKRLRNEKNVQAIAISDNAQRVVFGKRSQELRIWEPFEPNSLRKIKGYPSLNFGIGSVIHIVDNGSKAIVFAGDISLWDLANGVVLAVFTPDMRIQTLSVVMDGRLIVFGLKDTNKLVTLKMVYPGAPPIEKLGENIFNEEESSDEDDDFDEYYEDDKKEGEEEVEEEVDDA</sequence>
<dbReference type="InterPro" id="IPR052752">
    <property type="entry name" value="NACHT-WD_repeat"/>
</dbReference>
<feature type="compositionally biased region" description="Acidic residues" evidence="4">
    <location>
        <begin position="2007"/>
        <end position="2024"/>
    </location>
</feature>
<dbReference type="Pfam" id="PF25469">
    <property type="entry name" value="WHD_NWD1"/>
    <property type="match status" value="1"/>
</dbReference>
<dbReference type="Gene3D" id="3.40.50.300">
    <property type="entry name" value="P-loop containing nucleotide triphosphate hydrolases"/>
    <property type="match status" value="1"/>
</dbReference>
<feature type="domain" description="NWD1/2-like winged helix-turn-helix" evidence="5">
    <location>
        <begin position="954"/>
        <end position="1058"/>
    </location>
</feature>
<dbReference type="Proteomes" id="UP000014760">
    <property type="component" value="Unassembled WGS sequence"/>
</dbReference>
<dbReference type="Gene3D" id="2.130.10.10">
    <property type="entry name" value="YVTN repeat-like/Quinoprotein amine dehydrogenase"/>
    <property type="match status" value="3"/>
</dbReference>
<dbReference type="SUPFAM" id="SSF50978">
    <property type="entry name" value="WD40 repeat-like"/>
    <property type="match status" value="1"/>
</dbReference>
<dbReference type="Gene3D" id="1.25.40.370">
    <property type="match status" value="1"/>
</dbReference>
<dbReference type="EnsemblMetazoa" id="CapteT208371">
    <property type="protein sequence ID" value="CapteP208371"/>
    <property type="gene ID" value="CapteG208371"/>
</dbReference>
<evidence type="ECO:0000256" key="2">
    <source>
        <dbReference type="ARBA" id="ARBA00022737"/>
    </source>
</evidence>
<dbReference type="SUPFAM" id="SSF50969">
    <property type="entry name" value="YVTN repeat-like/Quinoprotein amine dehydrogenase"/>
    <property type="match status" value="1"/>
</dbReference>
<dbReference type="HOGENOM" id="CLU_001669_0_0_1"/>
<accession>R7TMM5</accession>
<evidence type="ECO:0000259" key="5">
    <source>
        <dbReference type="Pfam" id="PF25469"/>
    </source>
</evidence>
<dbReference type="InterPro" id="IPR036322">
    <property type="entry name" value="WD40_repeat_dom_sf"/>
</dbReference>
<feature type="compositionally biased region" description="Acidic residues" evidence="4">
    <location>
        <begin position="2031"/>
        <end position="2041"/>
    </location>
</feature>
<feature type="region of interest" description="Disordered" evidence="4">
    <location>
        <begin position="395"/>
        <end position="442"/>
    </location>
</feature>
<dbReference type="InterPro" id="IPR027417">
    <property type="entry name" value="P-loop_NTPase"/>
</dbReference>
<dbReference type="PANTHER" id="PTHR19871:SF43">
    <property type="entry name" value="SI:CH211-212K18.6"/>
    <property type="match status" value="1"/>
</dbReference>
<keyword evidence="1 3" id="KW-0853">WD repeat</keyword>
<organism evidence="6">
    <name type="scientific">Capitella teleta</name>
    <name type="common">Polychaete worm</name>
    <dbReference type="NCBI Taxonomy" id="283909"/>
    <lineage>
        <taxon>Eukaryota</taxon>
        <taxon>Metazoa</taxon>
        <taxon>Spiralia</taxon>
        <taxon>Lophotrochozoa</taxon>
        <taxon>Annelida</taxon>
        <taxon>Polychaeta</taxon>
        <taxon>Sedentaria</taxon>
        <taxon>Scolecida</taxon>
        <taxon>Capitellidae</taxon>
        <taxon>Capitella</taxon>
    </lineage>
</organism>
<name>R7TMM5_CAPTE</name>
<evidence type="ECO:0000256" key="3">
    <source>
        <dbReference type="PROSITE-ProRule" id="PRU00221"/>
    </source>
</evidence>
<dbReference type="InterPro" id="IPR015943">
    <property type="entry name" value="WD40/YVTN_repeat-like_dom_sf"/>
</dbReference>
<feature type="region of interest" description="Disordered" evidence="4">
    <location>
        <begin position="2003"/>
        <end position="2041"/>
    </location>
</feature>
<feature type="compositionally biased region" description="Low complexity" evidence="4">
    <location>
        <begin position="208"/>
        <end position="222"/>
    </location>
</feature>
<dbReference type="PROSITE" id="PS50294">
    <property type="entry name" value="WD_REPEATS_REGION"/>
    <property type="match status" value="1"/>
</dbReference>
<feature type="region of interest" description="Disordered" evidence="4">
    <location>
        <begin position="108"/>
        <end position="130"/>
    </location>
</feature>
<dbReference type="InterPro" id="IPR019775">
    <property type="entry name" value="WD40_repeat_CS"/>
</dbReference>
<keyword evidence="2" id="KW-0677">Repeat</keyword>
<feature type="repeat" description="WD" evidence="3">
    <location>
        <begin position="1259"/>
        <end position="1300"/>
    </location>
</feature>
<dbReference type="InterPro" id="IPR011044">
    <property type="entry name" value="Quino_amine_DH_bsu"/>
</dbReference>
<dbReference type="SMART" id="SM00320">
    <property type="entry name" value="WD40"/>
    <property type="match status" value="3"/>
</dbReference>
<dbReference type="SUPFAM" id="SSF52540">
    <property type="entry name" value="P-loop containing nucleoside triphosphate hydrolases"/>
    <property type="match status" value="1"/>
</dbReference>
<reference evidence="6 8" key="2">
    <citation type="journal article" date="2013" name="Nature">
        <title>Insights into bilaterian evolution from three spiralian genomes.</title>
        <authorList>
            <person name="Simakov O."/>
            <person name="Marletaz F."/>
            <person name="Cho S.J."/>
            <person name="Edsinger-Gonzales E."/>
            <person name="Havlak P."/>
            <person name="Hellsten U."/>
            <person name="Kuo D.H."/>
            <person name="Larsson T."/>
            <person name="Lv J."/>
            <person name="Arendt D."/>
            <person name="Savage R."/>
            <person name="Osoegawa K."/>
            <person name="de Jong P."/>
            <person name="Grimwood J."/>
            <person name="Chapman J.A."/>
            <person name="Shapiro H."/>
            <person name="Aerts A."/>
            <person name="Otillar R.P."/>
            <person name="Terry A.Y."/>
            <person name="Boore J.L."/>
            <person name="Grigoriev I.V."/>
            <person name="Lindberg D.R."/>
            <person name="Seaver E.C."/>
            <person name="Weisblat D.A."/>
            <person name="Putnam N.H."/>
            <person name="Rokhsar D.S."/>
        </authorList>
    </citation>
    <scope>NUCLEOTIDE SEQUENCE</scope>
    <source>
        <strain evidence="6 8">I ESC-2004</strain>
    </source>
</reference>
<proteinExistence type="predicted"/>
<feature type="region of interest" description="Disordered" evidence="4">
    <location>
        <begin position="194"/>
        <end position="222"/>
    </location>
</feature>
<dbReference type="EMBL" id="KB309310">
    <property type="protein sequence ID" value="ELT94787.1"/>
    <property type="molecule type" value="Genomic_DNA"/>
</dbReference>